<evidence type="ECO:0000256" key="16">
    <source>
        <dbReference type="PROSITE-ProRule" id="PRU10141"/>
    </source>
</evidence>
<keyword evidence="10 16" id="KW-0547">Nucleotide-binding</keyword>
<feature type="region of interest" description="Disordered" evidence="17">
    <location>
        <begin position="501"/>
        <end position="616"/>
    </location>
</feature>
<dbReference type="SMART" id="SM00220">
    <property type="entry name" value="S_TKc"/>
    <property type="match status" value="1"/>
</dbReference>
<dbReference type="SUPFAM" id="SSF56112">
    <property type="entry name" value="Protein kinase-like (PK-like)"/>
    <property type="match status" value="1"/>
</dbReference>
<dbReference type="Gene3D" id="3.30.200.20">
    <property type="entry name" value="Phosphorylase Kinase, domain 1"/>
    <property type="match status" value="1"/>
</dbReference>
<dbReference type="FunFam" id="3.30.200.20:FF:000488">
    <property type="entry name" value="Related to severin kinase"/>
    <property type="match status" value="1"/>
</dbReference>
<dbReference type="EMBL" id="ML119665">
    <property type="protein sequence ID" value="RPA83404.1"/>
    <property type="molecule type" value="Genomic_DNA"/>
</dbReference>
<dbReference type="InterPro" id="IPR011009">
    <property type="entry name" value="Kinase-like_dom_sf"/>
</dbReference>
<feature type="domain" description="Protein kinase" evidence="18">
    <location>
        <begin position="36"/>
        <end position="286"/>
    </location>
</feature>
<dbReference type="Pfam" id="PF00069">
    <property type="entry name" value="Pkinase"/>
    <property type="match status" value="1"/>
</dbReference>
<feature type="compositionally biased region" description="Pro residues" evidence="17">
    <location>
        <begin position="543"/>
        <end position="554"/>
    </location>
</feature>
<dbReference type="GO" id="GO:0046872">
    <property type="term" value="F:metal ion binding"/>
    <property type="evidence" value="ECO:0007669"/>
    <property type="project" value="UniProtKB-KW"/>
</dbReference>
<dbReference type="InterPro" id="IPR017441">
    <property type="entry name" value="Protein_kinase_ATP_BS"/>
</dbReference>
<evidence type="ECO:0000256" key="12">
    <source>
        <dbReference type="ARBA" id="ARBA00022840"/>
    </source>
</evidence>
<evidence type="ECO:0000256" key="8">
    <source>
        <dbReference type="ARBA" id="ARBA00022679"/>
    </source>
</evidence>
<dbReference type="GO" id="GO:0005737">
    <property type="term" value="C:cytoplasm"/>
    <property type="evidence" value="ECO:0007669"/>
    <property type="project" value="UniProtKB-SubCell"/>
</dbReference>
<dbReference type="EC" id="2.7.11.1" evidence="4"/>
<dbReference type="PROSITE" id="PS00107">
    <property type="entry name" value="PROTEIN_KINASE_ATP"/>
    <property type="match status" value="1"/>
</dbReference>
<keyword evidence="12 16" id="KW-0067">ATP-binding</keyword>
<evidence type="ECO:0000256" key="10">
    <source>
        <dbReference type="ARBA" id="ARBA00022741"/>
    </source>
</evidence>
<dbReference type="OrthoDB" id="248923at2759"/>
<feature type="compositionally biased region" description="Polar residues" evidence="17">
    <location>
        <begin position="516"/>
        <end position="532"/>
    </location>
</feature>
<comment type="subcellular location">
    <subcellularLocation>
        <location evidence="2">Cytoplasm</location>
    </subcellularLocation>
</comment>
<dbReference type="Proteomes" id="UP000275078">
    <property type="component" value="Unassembled WGS sequence"/>
</dbReference>
<comment type="cofactor">
    <cofactor evidence="1">
        <name>Mg(2+)</name>
        <dbReference type="ChEBI" id="CHEBI:18420"/>
    </cofactor>
</comment>
<evidence type="ECO:0000256" key="7">
    <source>
        <dbReference type="ARBA" id="ARBA00022553"/>
    </source>
</evidence>
<dbReference type="AlphaFoldDB" id="A0A3N4IP61"/>
<evidence type="ECO:0000313" key="20">
    <source>
        <dbReference type="Proteomes" id="UP000275078"/>
    </source>
</evidence>
<dbReference type="GO" id="GO:0005524">
    <property type="term" value="F:ATP binding"/>
    <property type="evidence" value="ECO:0007669"/>
    <property type="project" value="UniProtKB-UniRule"/>
</dbReference>
<comment type="catalytic activity">
    <reaction evidence="14">
        <text>L-threonyl-[protein] + ATP = O-phospho-L-threonyl-[protein] + ADP + H(+)</text>
        <dbReference type="Rhea" id="RHEA:46608"/>
        <dbReference type="Rhea" id="RHEA-COMP:11060"/>
        <dbReference type="Rhea" id="RHEA-COMP:11605"/>
        <dbReference type="ChEBI" id="CHEBI:15378"/>
        <dbReference type="ChEBI" id="CHEBI:30013"/>
        <dbReference type="ChEBI" id="CHEBI:30616"/>
        <dbReference type="ChEBI" id="CHEBI:61977"/>
        <dbReference type="ChEBI" id="CHEBI:456216"/>
        <dbReference type="EC" id="2.7.11.1"/>
    </reaction>
</comment>
<dbReference type="InterPro" id="IPR050629">
    <property type="entry name" value="STE20/SPS1-PAK"/>
</dbReference>
<dbReference type="GO" id="GO:0004674">
    <property type="term" value="F:protein serine/threonine kinase activity"/>
    <property type="evidence" value="ECO:0007669"/>
    <property type="project" value="UniProtKB-KW"/>
</dbReference>
<evidence type="ECO:0000256" key="3">
    <source>
        <dbReference type="ARBA" id="ARBA00008874"/>
    </source>
</evidence>
<keyword evidence="8" id="KW-0808">Transferase</keyword>
<comment type="catalytic activity">
    <reaction evidence="15">
        <text>L-seryl-[protein] + ATP = O-phospho-L-seryl-[protein] + ADP + H(+)</text>
        <dbReference type="Rhea" id="RHEA:17989"/>
        <dbReference type="Rhea" id="RHEA-COMP:9863"/>
        <dbReference type="Rhea" id="RHEA-COMP:11604"/>
        <dbReference type="ChEBI" id="CHEBI:15378"/>
        <dbReference type="ChEBI" id="CHEBI:29999"/>
        <dbReference type="ChEBI" id="CHEBI:30616"/>
        <dbReference type="ChEBI" id="CHEBI:83421"/>
        <dbReference type="ChEBI" id="CHEBI:456216"/>
        <dbReference type="EC" id="2.7.11.1"/>
    </reaction>
</comment>
<feature type="binding site" evidence="16">
    <location>
        <position position="65"/>
    </location>
    <ligand>
        <name>ATP</name>
        <dbReference type="ChEBI" id="CHEBI:30616"/>
    </ligand>
</feature>
<comment type="similarity">
    <text evidence="3">Belongs to the protein kinase superfamily. STE Ser/Thr protein kinase family. STE20 subfamily.</text>
</comment>
<protein>
    <recommendedName>
        <fullName evidence="4">non-specific serine/threonine protein kinase</fullName>
        <ecNumber evidence="4">2.7.11.1</ecNumber>
    </recommendedName>
</protein>
<feature type="compositionally biased region" description="Polar residues" evidence="17">
    <location>
        <begin position="601"/>
        <end position="616"/>
    </location>
</feature>
<evidence type="ECO:0000256" key="2">
    <source>
        <dbReference type="ARBA" id="ARBA00004496"/>
    </source>
</evidence>
<keyword evidence="7" id="KW-0597">Phosphoprotein</keyword>
<evidence type="ECO:0000256" key="14">
    <source>
        <dbReference type="ARBA" id="ARBA00047899"/>
    </source>
</evidence>
<evidence type="ECO:0000256" key="4">
    <source>
        <dbReference type="ARBA" id="ARBA00012513"/>
    </source>
</evidence>
<evidence type="ECO:0000259" key="18">
    <source>
        <dbReference type="PROSITE" id="PS50011"/>
    </source>
</evidence>
<keyword evidence="9" id="KW-0479">Metal-binding</keyword>
<dbReference type="CDD" id="cd06609">
    <property type="entry name" value="STKc_MST3_like"/>
    <property type="match status" value="1"/>
</dbReference>
<dbReference type="STRING" id="1160509.A0A3N4IP61"/>
<feature type="compositionally biased region" description="Basic and acidic residues" evidence="17">
    <location>
        <begin position="310"/>
        <end position="321"/>
    </location>
</feature>
<accession>A0A3N4IP61</accession>
<feature type="region of interest" description="Disordered" evidence="17">
    <location>
        <begin position="373"/>
        <end position="460"/>
    </location>
</feature>
<feature type="compositionally biased region" description="Polar residues" evidence="17">
    <location>
        <begin position="571"/>
        <end position="587"/>
    </location>
</feature>
<dbReference type="PROSITE" id="PS50011">
    <property type="entry name" value="PROTEIN_KINASE_DOM"/>
    <property type="match status" value="1"/>
</dbReference>
<dbReference type="PANTHER" id="PTHR48012">
    <property type="entry name" value="STERILE20-LIKE KINASE, ISOFORM B-RELATED"/>
    <property type="match status" value="1"/>
</dbReference>
<evidence type="ECO:0000256" key="17">
    <source>
        <dbReference type="SAM" id="MobiDB-lite"/>
    </source>
</evidence>
<feature type="region of interest" description="Disordered" evidence="17">
    <location>
        <begin position="310"/>
        <end position="334"/>
    </location>
</feature>
<dbReference type="Gene3D" id="1.10.510.10">
    <property type="entry name" value="Transferase(Phosphotransferase) domain 1"/>
    <property type="match status" value="1"/>
</dbReference>
<dbReference type="InterPro" id="IPR000719">
    <property type="entry name" value="Prot_kinase_dom"/>
</dbReference>
<dbReference type="PANTHER" id="PTHR48012:SF10">
    <property type="entry name" value="FI20177P1"/>
    <property type="match status" value="1"/>
</dbReference>
<keyword evidence="5" id="KW-0963">Cytoplasm</keyword>
<sequence length="738" mass="81840">MAIRYSQQSMKMGYGPGITQRPQGQGMQLLDPETLYTKQNLIGGGSFGKVYKGVDKRNGQSVAIKIIDVESAEDEVDDIIQEINILAELNSPYVTKYYGSYLKGSDLWIVMEYCSGGSCGDLMKAGVISEEYITIIIRELLMGLEYLHNDNKLHRDIKAANVLLASNGQVKLADFGVSGQLTATMTKKNTFVGTPFWMAPEVIKQSGYDQKADIWSLGITAIELAKGEPPYSDIHPMKVLFLIPKNPPPVLEGNFSRSFKDFIELCLKRDPRDRPTARELLRHPWIKRAKKTTYLTELIERYERWAIDNNKNKDDDEDRRTATPANQKGADDVLDSDMWDFGTIRTVAPDRNAAHLQALSVAQANMRNIGNLDDSPTSALQYNSHHYDSESSGPGNGMSPAEDITAPARYGESGSVLGRPQTAKKFEADASPFKKVQRDSGYSTAHKNHGNALESLPTNPVETHATSVYHQSRGVHKDIHHDSRHSQQQLVSDFADIKISEAPQFSQKPRNHQRESTSQLAPQRQSKVLSSPPTGPFDRPVQARPPPTQPPQPPQAHQQLPQHQQFHPLQSAQPLQPHSSLQSPVSNQAHQSLHSQHQLATPSAIQQANQGHRRGSSVNIAAQMTPLNAVLLPAIDAALLRRAQVLSRVLRSPHSASQFQPQQTQNLLHAHEKLRRGMERVAGLLKEVDDIEQSWGVDEGGGVLEMLLEEIVSRVDPEEEGALPVLPAKDSSGGLRRY</sequence>
<keyword evidence="13" id="KW-0460">Magnesium</keyword>
<feature type="compositionally biased region" description="Low complexity" evidence="17">
    <location>
        <begin position="588"/>
        <end position="600"/>
    </location>
</feature>
<evidence type="ECO:0000256" key="13">
    <source>
        <dbReference type="ARBA" id="ARBA00022842"/>
    </source>
</evidence>
<feature type="compositionally biased region" description="Polar residues" evidence="17">
    <location>
        <begin position="373"/>
        <end position="384"/>
    </location>
</feature>
<evidence type="ECO:0000256" key="11">
    <source>
        <dbReference type="ARBA" id="ARBA00022777"/>
    </source>
</evidence>
<evidence type="ECO:0000256" key="6">
    <source>
        <dbReference type="ARBA" id="ARBA00022527"/>
    </source>
</evidence>
<evidence type="ECO:0000256" key="9">
    <source>
        <dbReference type="ARBA" id="ARBA00022723"/>
    </source>
</evidence>
<keyword evidence="6" id="KW-0723">Serine/threonine-protein kinase</keyword>
<gene>
    <name evidence="19" type="ORF">BJ508DRAFT_237342</name>
</gene>
<evidence type="ECO:0000313" key="19">
    <source>
        <dbReference type="EMBL" id="RPA83404.1"/>
    </source>
</evidence>
<keyword evidence="20" id="KW-1185">Reference proteome</keyword>
<reference evidence="19 20" key="1">
    <citation type="journal article" date="2018" name="Nat. Ecol. Evol.">
        <title>Pezizomycetes genomes reveal the molecular basis of ectomycorrhizal truffle lifestyle.</title>
        <authorList>
            <person name="Murat C."/>
            <person name="Payen T."/>
            <person name="Noel B."/>
            <person name="Kuo A."/>
            <person name="Morin E."/>
            <person name="Chen J."/>
            <person name="Kohler A."/>
            <person name="Krizsan K."/>
            <person name="Balestrini R."/>
            <person name="Da Silva C."/>
            <person name="Montanini B."/>
            <person name="Hainaut M."/>
            <person name="Levati E."/>
            <person name="Barry K.W."/>
            <person name="Belfiori B."/>
            <person name="Cichocki N."/>
            <person name="Clum A."/>
            <person name="Dockter R.B."/>
            <person name="Fauchery L."/>
            <person name="Guy J."/>
            <person name="Iotti M."/>
            <person name="Le Tacon F."/>
            <person name="Lindquist E.A."/>
            <person name="Lipzen A."/>
            <person name="Malagnac F."/>
            <person name="Mello A."/>
            <person name="Molinier V."/>
            <person name="Miyauchi S."/>
            <person name="Poulain J."/>
            <person name="Riccioni C."/>
            <person name="Rubini A."/>
            <person name="Sitrit Y."/>
            <person name="Splivallo R."/>
            <person name="Traeger S."/>
            <person name="Wang M."/>
            <person name="Zifcakova L."/>
            <person name="Wipf D."/>
            <person name="Zambonelli A."/>
            <person name="Paolocci F."/>
            <person name="Nowrousian M."/>
            <person name="Ottonello S."/>
            <person name="Baldrian P."/>
            <person name="Spatafora J.W."/>
            <person name="Henrissat B."/>
            <person name="Nagy L.G."/>
            <person name="Aury J.M."/>
            <person name="Wincker P."/>
            <person name="Grigoriev I.V."/>
            <person name="Bonfante P."/>
            <person name="Martin F.M."/>
        </authorList>
    </citation>
    <scope>NUCLEOTIDE SEQUENCE [LARGE SCALE GENOMIC DNA]</scope>
    <source>
        <strain evidence="19 20">RN42</strain>
    </source>
</reference>
<feature type="compositionally biased region" description="Low complexity" evidence="17">
    <location>
        <begin position="555"/>
        <end position="570"/>
    </location>
</feature>
<evidence type="ECO:0000256" key="1">
    <source>
        <dbReference type="ARBA" id="ARBA00001946"/>
    </source>
</evidence>
<keyword evidence="11 19" id="KW-0418">Kinase</keyword>
<name>A0A3N4IP61_ASCIM</name>
<organism evidence="19 20">
    <name type="scientific">Ascobolus immersus RN42</name>
    <dbReference type="NCBI Taxonomy" id="1160509"/>
    <lineage>
        <taxon>Eukaryota</taxon>
        <taxon>Fungi</taxon>
        <taxon>Dikarya</taxon>
        <taxon>Ascomycota</taxon>
        <taxon>Pezizomycotina</taxon>
        <taxon>Pezizomycetes</taxon>
        <taxon>Pezizales</taxon>
        <taxon>Ascobolaceae</taxon>
        <taxon>Ascobolus</taxon>
    </lineage>
</organism>
<dbReference type="FunFam" id="1.10.510.10:FF:000411">
    <property type="entry name" value="Probable Ste20-like kinase Don3"/>
    <property type="match status" value="1"/>
</dbReference>
<evidence type="ECO:0000256" key="5">
    <source>
        <dbReference type="ARBA" id="ARBA00022490"/>
    </source>
</evidence>
<proteinExistence type="inferred from homology"/>
<evidence type="ECO:0000256" key="15">
    <source>
        <dbReference type="ARBA" id="ARBA00048679"/>
    </source>
</evidence>